<evidence type="ECO:0000256" key="2">
    <source>
        <dbReference type="ARBA" id="ARBA00023015"/>
    </source>
</evidence>
<dbReference type="PANTHER" id="PTHR30537">
    <property type="entry name" value="HTH-TYPE TRANSCRIPTIONAL REGULATOR"/>
    <property type="match status" value="1"/>
</dbReference>
<feature type="domain" description="HTH lysR-type" evidence="5">
    <location>
        <begin position="1"/>
        <end position="59"/>
    </location>
</feature>
<dbReference type="AlphaFoldDB" id="A0A6S7AWL9"/>
<dbReference type="FunFam" id="1.10.10.10:FF:000001">
    <property type="entry name" value="LysR family transcriptional regulator"/>
    <property type="match status" value="1"/>
</dbReference>
<dbReference type="InterPro" id="IPR058163">
    <property type="entry name" value="LysR-type_TF_proteobact-type"/>
</dbReference>
<dbReference type="PANTHER" id="PTHR30537:SF5">
    <property type="entry name" value="HTH-TYPE TRANSCRIPTIONAL ACTIVATOR TTDR-RELATED"/>
    <property type="match status" value="1"/>
</dbReference>
<evidence type="ECO:0000256" key="1">
    <source>
        <dbReference type="ARBA" id="ARBA00009437"/>
    </source>
</evidence>
<dbReference type="Proteomes" id="UP000494115">
    <property type="component" value="Unassembled WGS sequence"/>
</dbReference>
<keyword evidence="3" id="KW-0238">DNA-binding</keyword>
<sequence length="309" mass="34933">MDKWIEVQLFVQTAELGSVSKAAEALGMSSSAGSRHLVNLEQRLGARLVERNTRRLFLTEVGSEFYRRCRNISSEMEEAEALVSSALLSPVGTLRVTASVSFCAQIIAPLLPEFTKRQPKLSVSVTAANRYFDIIENGIDVAIRTREHEADSGIITRRLADTRRILAASPEYLDRHGTPRTLEDLAWHRFLIYTLANNPHELAFTKGSECRSIKIEGLLESNEGQVIVQAGLGGLGIVIQPTYIIHDHVVAGRLVPILEDWDLPRLKINIAYQNRQYMSSKVRVFIDFLVDHFRNAEYERRWTQTWSPS</sequence>
<evidence type="ECO:0000256" key="3">
    <source>
        <dbReference type="ARBA" id="ARBA00023125"/>
    </source>
</evidence>
<dbReference type="GO" id="GO:0003677">
    <property type="term" value="F:DNA binding"/>
    <property type="evidence" value="ECO:0007669"/>
    <property type="project" value="UniProtKB-KW"/>
</dbReference>
<dbReference type="GO" id="GO:0003700">
    <property type="term" value="F:DNA-binding transcription factor activity"/>
    <property type="evidence" value="ECO:0007669"/>
    <property type="project" value="InterPro"/>
</dbReference>
<dbReference type="InterPro" id="IPR036390">
    <property type="entry name" value="WH_DNA-bd_sf"/>
</dbReference>
<dbReference type="InterPro" id="IPR036388">
    <property type="entry name" value="WH-like_DNA-bd_sf"/>
</dbReference>
<name>A0A6S7AWL9_9BURK</name>
<dbReference type="EMBL" id="CADIKM010000003">
    <property type="protein sequence ID" value="CAB3780084.1"/>
    <property type="molecule type" value="Genomic_DNA"/>
</dbReference>
<gene>
    <name evidence="6" type="primary">dmlR_4</name>
    <name evidence="6" type="ORF">LMG28138_00966</name>
</gene>
<dbReference type="InterPro" id="IPR000847">
    <property type="entry name" value="LysR_HTH_N"/>
</dbReference>
<organism evidence="6 7">
    <name type="scientific">Pararobbsia alpina</name>
    <dbReference type="NCBI Taxonomy" id="621374"/>
    <lineage>
        <taxon>Bacteria</taxon>
        <taxon>Pseudomonadati</taxon>
        <taxon>Pseudomonadota</taxon>
        <taxon>Betaproteobacteria</taxon>
        <taxon>Burkholderiales</taxon>
        <taxon>Burkholderiaceae</taxon>
        <taxon>Pararobbsia</taxon>
    </lineage>
</organism>
<dbReference type="CDD" id="cd08422">
    <property type="entry name" value="PBP2_CrgA_like"/>
    <property type="match status" value="1"/>
</dbReference>
<dbReference type="Pfam" id="PF03466">
    <property type="entry name" value="LysR_substrate"/>
    <property type="match status" value="1"/>
</dbReference>
<dbReference type="FunFam" id="3.40.190.290:FF:000001">
    <property type="entry name" value="Transcriptional regulator, LysR family"/>
    <property type="match status" value="1"/>
</dbReference>
<dbReference type="InterPro" id="IPR005119">
    <property type="entry name" value="LysR_subst-bd"/>
</dbReference>
<evidence type="ECO:0000313" key="6">
    <source>
        <dbReference type="EMBL" id="CAB3780084.1"/>
    </source>
</evidence>
<keyword evidence="4" id="KW-0804">Transcription</keyword>
<keyword evidence="2" id="KW-0805">Transcription regulation</keyword>
<dbReference type="SUPFAM" id="SSF46785">
    <property type="entry name" value="Winged helix' DNA-binding domain"/>
    <property type="match status" value="1"/>
</dbReference>
<dbReference type="Gene3D" id="1.10.10.10">
    <property type="entry name" value="Winged helix-like DNA-binding domain superfamily/Winged helix DNA-binding domain"/>
    <property type="match status" value="1"/>
</dbReference>
<dbReference type="RefSeq" id="WP_175103497.1">
    <property type="nucleotide sequence ID" value="NZ_CADIKM010000003.1"/>
</dbReference>
<accession>A0A6S7AWL9</accession>
<dbReference type="SUPFAM" id="SSF53850">
    <property type="entry name" value="Periplasmic binding protein-like II"/>
    <property type="match status" value="1"/>
</dbReference>
<dbReference type="Gene3D" id="3.40.190.290">
    <property type="match status" value="1"/>
</dbReference>
<evidence type="ECO:0000256" key="4">
    <source>
        <dbReference type="ARBA" id="ARBA00023163"/>
    </source>
</evidence>
<comment type="similarity">
    <text evidence="1">Belongs to the LysR transcriptional regulatory family.</text>
</comment>
<protein>
    <submittedName>
        <fullName evidence="6">HTH-type transcriptional regulator DmlR</fullName>
    </submittedName>
</protein>
<dbReference type="PROSITE" id="PS50931">
    <property type="entry name" value="HTH_LYSR"/>
    <property type="match status" value="1"/>
</dbReference>
<evidence type="ECO:0000313" key="7">
    <source>
        <dbReference type="Proteomes" id="UP000494115"/>
    </source>
</evidence>
<proteinExistence type="inferred from homology"/>
<keyword evidence="7" id="KW-1185">Reference proteome</keyword>
<reference evidence="6 7" key="1">
    <citation type="submission" date="2020-04" db="EMBL/GenBank/DDBJ databases">
        <authorList>
            <person name="De Canck E."/>
        </authorList>
    </citation>
    <scope>NUCLEOTIDE SEQUENCE [LARGE SCALE GENOMIC DNA]</scope>
    <source>
        <strain evidence="6 7">LMG 28138</strain>
    </source>
</reference>
<evidence type="ECO:0000259" key="5">
    <source>
        <dbReference type="PROSITE" id="PS50931"/>
    </source>
</evidence>
<dbReference type="Pfam" id="PF00126">
    <property type="entry name" value="HTH_1"/>
    <property type="match status" value="1"/>
</dbReference>